<evidence type="ECO:0000256" key="6">
    <source>
        <dbReference type="RuleBase" id="RU000628"/>
    </source>
</evidence>
<sequence length="114" mass="12079">MNGIVISMFLVLGTVHLMVHQGEAVECTQVNRLLAPCIPYLTGKATEPTEECCRGVSDIKTLTPTTEDRQEACGCVKTAAAHIPNVDPAAAAALPTECKVDIGIPISKNTNCQE</sequence>
<dbReference type="AlphaFoldDB" id="A0A2P6SFD2"/>
<gene>
    <name evidence="9" type="ORF">RchiOBHm_Chr1g0347601</name>
</gene>
<dbReference type="CDD" id="cd01960">
    <property type="entry name" value="nsLTP1"/>
    <property type="match status" value="1"/>
</dbReference>
<feature type="chain" id="PRO_5015178323" description="Non-specific lipid-transfer protein" evidence="7">
    <location>
        <begin position="25"/>
        <end position="114"/>
    </location>
</feature>
<protein>
    <recommendedName>
        <fullName evidence="6">Non-specific lipid-transfer protein</fullName>
    </recommendedName>
</protein>
<evidence type="ECO:0000313" key="10">
    <source>
        <dbReference type="Proteomes" id="UP000238479"/>
    </source>
</evidence>
<evidence type="ECO:0000256" key="7">
    <source>
        <dbReference type="SAM" id="SignalP"/>
    </source>
</evidence>
<dbReference type="PRINTS" id="PR00382">
    <property type="entry name" value="LIPIDTRNSFER"/>
</dbReference>
<evidence type="ECO:0000256" key="1">
    <source>
        <dbReference type="ARBA" id="ARBA00003211"/>
    </source>
</evidence>
<keyword evidence="4 6" id="KW-0446">Lipid-binding</keyword>
<comment type="caution">
    <text evidence="9">The sequence shown here is derived from an EMBL/GenBank/DDBJ whole genome shotgun (WGS) entry which is preliminary data.</text>
</comment>
<comment type="similarity">
    <text evidence="2 6">Belongs to the plant LTP family.</text>
</comment>
<dbReference type="InterPro" id="IPR016140">
    <property type="entry name" value="Bifunc_inhib/LTP/seed_store"/>
</dbReference>
<dbReference type="Gramene" id="PRQ57370">
    <property type="protein sequence ID" value="PRQ57370"/>
    <property type="gene ID" value="RchiOBHm_Chr1g0347601"/>
</dbReference>
<dbReference type="STRING" id="74649.A0A2P6SFD2"/>
<keyword evidence="10" id="KW-1185">Reference proteome</keyword>
<feature type="signal peptide" evidence="7">
    <location>
        <begin position="1"/>
        <end position="24"/>
    </location>
</feature>
<dbReference type="PANTHER" id="PTHR33076">
    <property type="entry name" value="NON-SPECIFIC LIPID-TRANSFER PROTEIN 2-RELATED"/>
    <property type="match status" value="1"/>
</dbReference>
<evidence type="ECO:0000256" key="2">
    <source>
        <dbReference type="ARBA" id="ARBA00009748"/>
    </source>
</evidence>
<evidence type="ECO:0000256" key="4">
    <source>
        <dbReference type="ARBA" id="ARBA00023121"/>
    </source>
</evidence>
<reference evidence="9 10" key="1">
    <citation type="journal article" date="2018" name="Nat. Genet.">
        <title>The Rosa genome provides new insights in the design of modern roses.</title>
        <authorList>
            <person name="Bendahmane M."/>
        </authorList>
    </citation>
    <scope>NUCLEOTIDE SEQUENCE [LARGE SCALE GENOMIC DNA]</scope>
    <source>
        <strain evidence="10">cv. Old Blush</strain>
    </source>
</reference>
<dbReference type="InterPro" id="IPR036312">
    <property type="entry name" value="Bifun_inhib/LTP/seed_sf"/>
</dbReference>
<dbReference type="InterPro" id="IPR000528">
    <property type="entry name" value="Plant_nsLTP"/>
</dbReference>
<evidence type="ECO:0000313" key="9">
    <source>
        <dbReference type="EMBL" id="PRQ57370.1"/>
    </source>
</evidence>
<keyword evidence="5" id="KW-1015">Disulfide bond</keyword>
<evidence type="ECO:0000259" key="8">
    <source>
        <dbReference type="SMART" id="SM00499"/>
    </source>
</evidence>
<dbReference type="EMBL" id="PDCK01000039">
    <property type="protein sequence ID" value="PRQ57370.1"/>
    <property type="molecule type" value="Genomic_DNA"/>
</dbReference>
<dbReference type="Gene3D" id="1.10.110.10">
    <property type="entry name" value="Plant lipid-transfer and hydrophobic proteins"/>
    <property type="match status" value="1"/>
</dbReference>
<feature type="domain" description="Bifunctional inhibitor/plant lipid transfer protein/seed storage helical" evidence="8">
    <location>
        <begin position="27"/>
        <end position="112"/>
    </location>
</feature>
<dbReference type="OMA" id="RQVACEC"/>
<evidence type="ECO:0000256" key="3">
    <source>
        <dbReference type="ARBA" id="ARBA00022448"/>
    </source>
</evidence>
<keyword evidence="3 6" id="KW-0813">Transport</keyword>
<dbReference type="GO" id="GO:0006869">
    <property type="term" value="P:lipid transport"/>
    <property type="evidence" value="ECO:0007669"/>
    <property type="project" value="InterPro"/>
</dbReference>
<dbReference type="GO" id="GO:0008289">
    <property type="term" value="F:lipid binding"/>
    <property type="evidence" value="ECO:0007669"/>
    <property type="project" value="UniProtKB-KW"/>
</dbReference>
<evidence type="ECO:0000256" key="5">
    <source>
        <dbReference type="ARBA" id="ARBA00023157"/>
    </source>
</evidence>
<dbReference type="Proteomes" id="UP000238479">
    <property type="component" value="Chromosome 1"/>
</dbReference>
<name>A0A2P6SFD2_ROSCH</name>
<keyword evidence="7" id="KW-0732">Signal</keyword>
<organism evidence="9 10">
    <name type="scientific">Rosa chinensis</name>
    <name type="common">China rose</name>
    <dbReference type="NCBI Taxonomy" id="74649"/>
    <lineage>
        <taxon>Eukaryota</taxon>
        <taxon>Viridiplantae</taxon>
        <taxon>Streptophyta</taxon>
        <taxon>Embryophyta</taxon>
        <taxon>Tracheophyta</taxon>
        <taxon>Spermatophyta</taxon>
        <taxon>Magnoliopsida</taxon>
        <taxon>eudicotyledons</taxon>
        <taxon>Gunneridae</taxon>
        <taxon>Pentapetalae</taxon>
        <taxon>rosids</taxon>
        <taxon>fabids</taxon>
        <taxon>Rosales</taxon>
        <taxon>Rosaceae</taxon>
        <taxon>Rosoideae</taxon>
        <taxon>Rosoideae incertae sedis</taxon>
        <taxon>Rosa</taxon>
    </lineage>
</organism>
<comment type="function">
    <text evidence="1 6">Plant non-specific lipid-transfer proteins transfer phospholipids as well as galactolipids across membranes. May play a role in wax or cutin deposition in the cell walls of expanding epidermal cells and certain secretory tissues.</text>
</comment>
<accession>A0A2P6SFD2</accession>
<dbReference type="Pfam" id="PF00234">
    <property type="entry name" value="Tryp_alpha_amyl"/>
    <property type="match status" value="1"/>
</dbReference>
<dbReference type="SMART" id="SM00499">
    <property type="entry name" value="AAI"/>
    <property type="match status" value="1"/>
</dbReference>
<proteinExistence type="inferred from homology"/>
<dbReference type="SUPFAM" id="SSF47699">
    <property type="entry name" value="Bifunctional inhibitor/lipid-transfer protein/seed storage 2S albumin"/>
    <property type="match status" value="1"/>
</dbReference>